<keyword evidence="1 3" id="KW-0805">Transcription regulation</keyword>
<name>A0AAW7YX58_9ALTE</name>
<keyword evidence="2 3" id="KW-0804">Transcription</keyword>
<dbReference type="KEGG" id="asq:AVL57_19460"/>
<evidence type="ECO:0000256" key="2">
    <source>
        <dbReference type="ARBA" id="ARBA00023163"/>
    </source>
</evidence>
<dbReference type="InterPro" id="IPR007448">
    <property type="entry name" value="Sigma70_reg_Rsd_AlgQ"/>
</dbReference>
<reference evidence="4 6" key="1">
    <citation type="submission" date="2015-12" db="EMBL/GenBank/DDBJ databases">
        <title>Intraspecies pangenome expansion in the marine bacterium Alteromonas.</title>
        <authorList>
            <person name="Lopez-Perez M."/>
            <person name="Rodriguez-Valera F."/>
        </authorList>
    </citation>
    <scope>NUCLEOTIDE SEQUENCE [LARGE SCALE GENOMIC DNA]</scope>
    <source>
        <strain evidence="4 6">LMG 21861</strain>
    </source>
</reference>
<dbReference type="NCBIfam" id="NF008723">
    <property type="entry name" value="PRK11718.1"/>
    <property type="match status" value="1"/>
</dbReference>
<dbReference type="PIRSF" id="PIRSF016548">
    <property type="entry name" value="Rsd_AlgQ"/>
    <property type="match status" value="1"/>
</dbReference>
<dbReference type="GeneID" id="83259878"/>
<dbReference type="Pfam" id="PF04353">
    <property type="entry name" value="Rsd_AlgQ"/>
    <property type="match status" value="1"/>
</dbReference>
<organism evidence="5 7">
    <name type="scientific">Alteromonas stellipolaris</name>
    <dbReference type="NCBI Taxonomy" id="233316"/>
    <lineage>
        <taxon>Bacteria</taxon>
        <taxon>Pseudomonadati</taxon>
        <taxon>Pseudomonadota</taxon>
        <taxon>Gammaproteobacteria</taxon>
        <taxon>Alteromonadales</taxon>
        <taxon>Alteromonadaceae</taxon>
        <taxon>Alteromonas/Salinimonas group</taxon>
        <taxon>Alteromonas</taxon>
    </lineage>
</organism>
<evidence type="ECO:0000313" key="4">
    <source>
        <dbReference type="EMBL" id="AMJ75946.1"/>
    </source>
</evidence>
<dbReference type="EMBL" id="CP013926">
    <property type="protein sequence ID" value="AMJ75946.1"/>
    <property type="molecule type" value="Genomic_DNA"/>
</dbReference>
<keyword evidence="6" id="KW-1185">Reference proteome</keyword>
<evidence type="ECO:0000313" key="7">
    <source>
        <dbReference type="Proteomes" id="UP001170717"/>
    </source>
</evidence>
<evidence type="ECO:0000313" key="6">
    <source>
        <dbReference type="Proteomes" id="UP000056750"/>
    </source>
</evidence>
<proteinExistence type="inferred from homology"/>
<reference evidence="5" key="2">
    <citation type="submission" date="2023-07" db="EMBL/GenBank/DDBJ databases">
        <title>Genome content predicts the carbon catabolic preferences of heterotrophic bacteria.</title>
        <authorList>
            <person name="Gralka M."/>
        </authorList>
    </citation>
    <scope>NUCLEOTIDE SEQUENCE</scope>
    <source>
        <strain evidence="5">F2M12</strain>
    </source>
</reference>
<dbReference type="GO" id="GO:0006355">
    <property type="term" value="P:regulation of DNA-templated transcription"/>
    <property type="evidence" value="ECO:0007669"/>
    <property type="project" value="InterPro"/>
</dbReference>
<protein>
    <submittedName>
        <fullName evidence="4">Anti-sigma factor</fullName>
    </submittedName>
    <submittedName>
        <fullName evidence="5">Sigma D regulator</fullName>
    </submittedName>
</protein>
<comment type="similarity">
    <text evidence="3">Belongs to the Rsd/AlgQ family.</text>
</comment>
<dbReference type="EMBL" id="JAUOQI010000003">
    <property type="protein sequence ID" value="MDO6576970.1"/>
    <property type="molecule type" value="Genomic_DNA"/>
</dbReference>
<gene>
    <name evidence="5" type="primary">rsd</name>
    <name evidence="4" type="ORF">AVL57_19460</name>
    <name evidence="5" type="ORF">Q4527_06170</name>
</gene>
<dbReference type="AlphaFoldDB" id="A0AAW7YX58"/>
<dbReference type="Gene3D" id="1.20.120.1370">
    <property type="entry name" value="Regulator of RNA polymerase sigma(70) subunit, domain 4"/>
    <property type="match status" value="1"/>
</dbReference>
<dbReference type="Proteomes" id="UP000056750">
    <property type="component" value="Chromosome"/>
</dbReference>
<accession>A0AAW7YX58</accession>
<dbReference type="InterPro" id="IPR038309">
    <property type="entry name" value="Rsd/AlgQ_sf"/>
</dbReference>
<evidence type="ECO:0000256" key="3">
    <source>
        <dbReference type="RuleBase" id="RU004409"/>
    </source>
</evidence>
<sequence length="148" mass="16650">MLQQLEKVKVKWGGKSDTVDNWLLARQSLLVSYCHLAGLDQQGESLPEANDIANFCENLMDYLSAGHFEVFDMLVDDEAEGKALKQRLYPKLTQTTDSALQFNDKFAEALTIEQAAVFDSELANIGETLEERFALEDQLIAHMYASVE</sequence>
<dbReference type="RefSeq" id="WP_057795575.1">
    <property type="nucleotide sequence ID" value="NZ_CANLMS010000005.1"/>
</dbReference>
<evidence type="ECO:0000256" key="1">
    <source>
        <dbReference type="ARBA" id="ARBA00023015"/>
    </source>
</evidence>
<evidence type="ECO:0000313" key="5">
    <source>
        <dbReference type="EMBL" id="MDO6576970.1"/>
    </source>
</evidence>
<dbReference type="Proteomes" id="UP001170717">
    <property type="component" value="Unassembled WGS sequence"/>
</dbReference>